<evidence type="ECO:0000259" key="3">
    <source>
        <dbReference type="PROSITE" id="PS50160"/>
    </source>
</evidence>
<dbReference type="GO" id="GO:0005524">
    <property type="term" value="F:ATP binding"/>
    <property type="evidence" value="ECO:0007669"/>
    <property type="project" value="InterPro"/>
</dbReference>
<keyword evidence="5" id="KW-1185">Reference proteome</keyword>
<feature type="domain" description="ATP-dependent DNA ligase family profile" evidence="3">
    <location>
        <begin position="108"/>
        <end position="190"/>
    </location>
</feature>
<dbReference type="AlphaFoldDB" id="A0A229UPX8"/>
<sequence length="287" mass="33330">MFISPMLLDSREKPFSDPSYVFEPKMDGHRLILSKSGVETRLFTRNHQDCTRQYPELYAVPVSGDVVLDGEVCFTDPETGQEDHELVMERLQLTKKKAIRSFAEHRPVSYRIWDILFLRGRDLRNLPLVRRRAILEAALQENDYFKLVTQTDGAGEELFQLIVEQSGEGIVAKRKGGLYVSRRSHDWLKIIHYKEENVWIGGFDKAGFGWLAYKEGDDGVRRPAGRIEEGMSPLQKKEFMVVSRELITHEDADYVYLEPQLQAKVKYRNWTRHGMLRDAVFVDFITS</sequence>
<accession>A0A229UPX8</accession>
<dbReference type="RefSeq" id="WP_094016107.1">
    <property type="nucleotide sequence ID" value="NZ_NMQW01000023.1"/>
</dbReference>
<dbReference type="Pfam" id="PF01068">
    <property type="entry name" value="DNA_ligase_A_M"/>
    <property type="match status" value="1"/>
</dbReference>
<protein>
    <submittedName>
        <fullName evidence="4">ATP-dependent DNA ligase</fullName>
    </submittedName>
</protein>
<dbReference type="PANTHER" id="PTHR45674">
    <property type="entry name" value="DNA LIGASE 1/3 FAMILY MEMBER"/>
    <property type="match status" value="1"/>
</dbReference>
<dbReference type="Gene3D" id="3.30.470.30">
    <property type="entry name" value="DNA ligase/mRNA capping enzyme"/>
    <property type="match status" value="1"/>
</dbReference>
<dbReference type="InterPro" id="IPR050191">
    <property type="entry name" value="ATP-dep_DNA_ligase"/>
</dbReference>
<dbReference type="GO" id="GO:0003910">
    <property type="term" value="F:DNA ligase (ATP) activity"/>
    <property type="evidence" value="ECO:0007669"/>
    <property type="project" value="InterPro"/>
</dbReference>
<proteinExistence type="inferred from homology"/>
<evidence type="ECO:0000256" key="1">
    <source>
        <dbReference type="ARBA" id="ARBA00007572"/>
    </source>
</evidence>
<comment type="caution">
    <text evidence="4">The sequence shown here is derived from an EMBL/GenBank/DDBJ whole genome shotgun (WGS) entry which is preliminary data.</text>
</comment>
<dbReference type="PROSITE" id="PS50160">
    <property type="entry name" value="DNA_LIGASE_A3"/>
    <property type="match status" value="1"/>
</dbReference>
<dbReference type="SUPFAM" id="SSF56091">
    <property type="entry name" value="DNA ligase/mRNA capping enzyme, catalytic domain"/>
    <property type="match status" value="1"/>
</dbReference>
<dbReference type="Proteomes" id="UP000215509">
    <property type="component" value="Unassembled WGS sequence"/>
</dbReference>
<evidence type="ECO:0000313" key="4">
    <source>
        <dbReference type="EMBL" id="OXM85341.1"/>
    </source>
</evidence>
<gene>
    <name evidence="4" type="ORF">CF651_17300</name>
</gene>
<dbReference type="CDD" id="cd07906">
    <property type="entry name" value="Adenylation_DNA_ligase_LigD_LigC"/>
    <property type="match status" value="1"/>
</dbReference>
<dbReference type="EMBL" id="NMQW01000023">
    <property type="protein sequence ID" value="OXM85341.1"/>
    <property type="molecule type" value="Genomic_DNA"/>
</dbReference>
<organism evidence="4 5">
    <name type="scientific">Paenibacillus rigui</name>
    <dbReference type="NCBI Taxonomy" id="554312"/>
    <lineage>
        <taxon>Bacteria</taxon>
        <taxon>Bacillati</taxon>
        <taxon>Bacillota</taxon>
        <taxon>Bacilli</taxon>
        <taxon>Bacillales</taxon>
        <taxon>Paenibacillaceae</taxon>
        <taxon>Paenibacillus</taxon>
    </lineage>
</organism>
<comment type="similarity">
    <text evidence="1">Belongs to the ATP-dependent DNA ligase family.</text>
</comment>
<keyword evidence="2 4" id="KW-0436">Ligase</keyword>
<dbReference type="InterPro" id="IPR012310">
    <property type="entry name" value="DNA_ligase_ATP-dep_cent"/>
</dbReference>
<reference evidence="4 5" key="1">
    <citation type="submission" date="2017-07" db="EMBL/GenBank/DDBJ databases">
        <title>Genome sequencing and assembly of Paenibacillus rigui.</title>
        <authorList>
            <person name="Mayilraj S."/>
        </authorList>
    </citation>
    <scope>NUCLEOTIDE SEQUENCE [LARGE SCALE GENOMIC DNA]</scope>
    <source>
        <strain evidence="4 5">JCM 16352</strain>
    </source>
</reference>
<evidence type="ECO:0000313" key="5">
    <source>
        <dbReference type="Proteomes" id="UP000215509"/>
    </source>
</evidence>
<dbReference type="PANTHER" id="PTHR45674:SF4">
    <property type="entry name" value="DNA LIGASE 1"/>
    <property type="match status" value="1"/>
</dbReference>
<dbReference type="OrthoDB" id="5503604at2"/>
<name>A0A229UPX8_9BACL</name>
<dbReference type="GO" id="GO:0006281">
    <property type="term" value="P:DNA repair"/>
    <property type="evidence" value="ECO:0007669"/>
    <property type="project" value="InterPro"/>
</dbReference>
<evidence type="ECO:0000256" key="2">
    <source>
        <dbReference type="ARBA" id="ARBA00022598"/>
    </source>
</evidence>
<dbReference type="GO" id="GO:0006310">
    <property type="term" value="P:DNA recombination"/>
    <property type="evidence" value="ECO:0007669"/>
    <property type="project" value="InterPro"/>
</dbReference>